<dbReference type="CDD" id="cd06261">
    <property type="entry name" value="TM_PBP2"/>
    <property type="match status" value="1"/>
</dbReference>
<keyword evidence="7 8" id="KW-0472">Membrane</keyword>
<evidence type="ECO:0000256" key="8">
    <source>
        <dbReference type="RuleBase" id="RU363032"/>
    </source>
</evidence>
<evidence type="ECO:0000256" key="4">
    <source>
        <dbReference type="ARBA" id="ARBA00022475"/>
    </source>
</evidence>
<dbReference type="InterPro" id="IPR051124">
    <property type="entry name" value="Phosphate_Transport_Permease"/>
</dbReference>
<dbReference type="PANTHER" id="PTHR30425">
    <property type="entry name" value="PHOSPHATE TRANSPORT SYSTEM PERMEASE PROTEIN PST"/>
    <property type="match status" value="1"/>
</dbReference>
<evidence type="ECO:0000256" key="9">
    <source>
        <dbReference type="RuleBase" id="RU363054"/>
    </source>
</evidence>
<dbReference type="Gene3D" id="1.10.3720.10">
    <property type="entry name" value="MetI-like"/>
    <property type="match status" value="1"/>
</dbReference>
<dbReference type="NCBIfam" id="TIGR02138">
    <property type="entry name" value="phosphate_pstC"/>
    <property type="match status" value="1"/>
</dbReference>
<keyword evidence="5 8" id="KW-0812">Transmembrane</keyword>
<dbReference type="Proteomes" id="UP000241639">
    <property type="component" value="Unassembled WGS sequence"/>
</dbReference>
<comment type="function">
    <text evidence="9">Part of the binding-protein-dependent transport system for phosphate; probably responsible for the translocation of the substrate across the membrane.</text>
</comment>
<dbReference type="GO" id="GO:0006817">
    <property type="term" value="P:phosphate ion transport"/>
    <property type="evidence" value="ECO:0007669"/>
    <property type="project" value="UniProtKB-KW"/>
</dbReference>
<keyword evidence="9" id="KW-0592">Phosphate transport</keyword>
<dbReference type="InterPro" id="IPR035906">
    <property type="entry name" value="MetI-like_sf"/>
</dbReference>
<dbReference type="GO" id="GO:0005886">
    <property type="term" value="C:plasma membrane"/>
    <property type="evidence" value="ECO:0007669"/>
    <property type="project" value="UniProtKB-SubCell"/>
</dbReference>
<reference evidence="11 12" key="1">
    <citation type="submission" date="2018-04" db="EMBL/GenBank/DDBJ databases">
        <title>Genomic Encyclopedia of Archaeal and Bacterial Type Strains, Phase II (KMG-II): from individual species to whole genera.</title>
        <authorList>
            <person name="Goeker M."/>
        </authorList>
    </citation>
    <scope>NUCLEOTIDE SEQUENCE [LARGE SCALE GENOMIC DNA]</scope>
    <source>
        <strain evidence="11 12">DSM 45169</strain>
    </source>
</reference>
<keyword evidence="6 8" id="KW-1133">Transmembrane helix</keyword>
<comment type="caution">
    <text evidence="11">The sequence shown here is derived from an EMBL/GenBank/DDBJ whole genome shotgun (WGS) entry which is preliminary data.</text>
</comment>
<dbReference type="AlphaFoldDB" id="A0A2T4Z8A0"/>
<protein>
    <recommendedName>
        <fullName evidence="9">Phosphate transport system permease protein</fullName>
    </recommendedName>
</protein>
<organism evidence="11 12">
    <name type="scientific">Desmospora activa DSM 45169</name>
    <dbReference type="NCBI Taxonomy" id="1121389"/>
    <lineage>
        <taxon>Bacteria</taxon>
        <taxon>Bacillati</taxon>
        <taxon>Bacillota</taxon>
        <taxon>Bacilli</taxon>
        <taxon>Bacillales</taxon>
        <taxon>Thermoactinomycetaceae</taxon>
        <taxon>Desmospora</taxon>
    </lineage>
</organism>
<evidence type="ECO:0000256" key="6">
    <source>
        <dbReference type="ARBA" id="ARBA00022989"/>
    </source>
</evidence>
<evidence type="ECO:0000313" key="11">
    <source>
        <dbReference type="EMBL" id="PTM58095.1"/>
    </source>
</evidence>
<evidence type="ECO:0000259" key="10">
    <source>
        <dbReference type="PROSITE" id="PS50928"/>
    </source>
</evidence>
<evidence type="ECO:0000256" key="2">
    <source>
        <dbReference type="ARBA" id="ARBA00007069"/>
    </source>
</evidence>
<feature type="transmembrane region" description="Helical" evidence="8">
    <location>
        <begin position="44"/>
        <end position="65"/>
    </location>
</feature>
<feature type="transmembrane region" description="Helical" evidence="8">
    <location>
        <begin position="229"/>
        <end position="250"/>
    </location>
</feature>
<evidence type="ECO:0000256" key="7">
    <source>
        <dbReference type="ARBA" id="ARBA00023136"/>
    </source>
</evidence>
<dbReference type="InterPro" id="IPR000515">
    <property type="entry name" value="MetI-like"/>
</dbReference>
<evidence type="ECO:0000313" key="12">
    <source>
        <dbReference type="Proteomes" id="UP000241639"/>
    </source>
</evidence>
<evidence type="ECO:0000256" key="5">
    <source>
        <dbReference type="ARBA" id="ARBA00022692"/>
    </source>
</evidence>
<evidence type="ECO:0000256" key="1">
    <source>
        <dbReference type="ARBA" id="ARBA00004651"/>
    </source>
</evidence>
<accession>A0A2T4Z8A0</accession>
<dbReference type="InterPro" id="IPR011864">
    <property type="entry name" value="Phosphate_PstC"/>
</dbReference>
<sequence>MSIPSLLCRKERALSMQNDVQNSLGEILAKPAKKQKRIEVMGRTLTLVSASMLIITLASLLYFIASKGLSTFFVDGVSLSNFFSTNWGPNVSPDQGGPFYGALAFIVGSFLVTILAALISAPLGVGAAIFMTEIAPAWGRKVLQPVTELLVGIPSVVYGFIGLTVLVPFIRNHLGGQGFSLLAGVIVLSVMILPTITSIAVDTIQAIPKKIREASYALGATRWQTISRILVRTSLPGLMTGVVLGMARAFGEALAVQMVIGNSGMVPGSLLEPISTLTSVITLNMGNTVQGSTYNNALWSMAFILLLMTLFFILLIRLMTRRREY</sequence>
<name>A0A2T4Z8A0_9BACL</name>
<gene>
    <name evidence="11" type="ORF">C8J48_0667</name>
</gene>
<proteinExistence type="inferred from homology"/>
<evidence type="ECO:0000256" key="3">
    <source>
        <dbReference type="ARBA" id="ARBA00022448"/>
    </source>
</evidence>
<feature type="transmembrane region" description="Helical" evidence="8">
    <location>
        <begin position="149"/>
        <end position="170"/>
    </location>
</feature>
<dbReference type="EMBL" id="PZZP01000001">
    <property type="protein sequence ID" value="PTM58095.1"/>
    <property type="molecule type" value="Genomic_DNA"/>
</dbReference>
<feature type="transmembrane region" description="Helical" evidence="8">
    <location>
        <begin position="297"/>
        <end position="316"/>
    </location>
</feature>
<comment type="similarity">
    <text evidence="2 9">Belongs to the binding-protein-dependent transport system permease family. CysTW subfamily.</text>
</comment>
<dbReference type="SUPFAM" id="SSF161098">
    <property type="entry name" value="MetI-like"/>
    <property type="match status" value="1"/>
</dbReference>
<comment type="subcellular location">
    <subcellularLocation>
        <location evidence="1 8">Cell membrane</location>
        <topology evidence="1 8">Multi-pass membrane protein</topology>
    </subcellularLocation>
</comment>
<keyword evidence="12" id="KW-1185">Reference proteome</keyword>
<dbReference type="Pfam" id="PF00528">
    <property type="entry name" value="BPD_transp_1"/>
    <property type="match status" value="1"/>
</dbReference>
<dbReference type="PANTHER" id="PTHR30425:SF2">
    <property type="entry name" value="ABC TRANSPORTER PERMEASE PROTEIN YQGH-RELATED"/>
    <property type="match status" value="1"/>
</dbReference>
<keyword evidence="3 8" id="KW-0813">Transport</keyword>
<dbReference type="PROSITE" id="PS50928">
    <property type="entry name" value="ABC_TM1"/>
    <property type="match status" value="1"/>
</dbReference>
<feature type="domain" description="ABC transmembrane type-1" evidence="10">
    <location>
        <begin position="106"/>
        <end position="316"/>
    </location>
</feature>
<feature type="transmembrane region" description="Helical" evidence="8">
    <location>
        <begin position="182"/>
        <end position="208"/>
    </location>
</feature>
<feature type="transmembrane region" description="Helical" evidence="8">
    <location>
        <begin position="99"/>
        <end position="129"/>
    </location>
</feature>
<dbReference type="GO" id="GO:0005315">
    <property type="term" value="F:phosphate transmembrane transporter activity"/>
    <property type="evidence" value="ECO:0007669"/>
    <property type="project" value="InterPro"/>
</dbReference>
<keyword evidence="4 9" id="KW-1003">Cell membrane</keyword>